<dbReference type="EMBL" id="VIWY01000003">
    <property type="protein sequence ID" value="TWG21071.1"/>
    <property type="molecule type" value="Genomic_DNA"/>
</dbReference>
<proteinExistence type="predicted"/>
<sequence>MPEGTHNNNCAYAKGHDCACGGCGGARHGWQGWLRMAGDADRRSARSRHLRARLTRRQNGGLRRDQPNRARIVDLARLDTADWLARQHDAPAGSRERPDLPSELDQVAGLGRALADDTWSDIRAAIDATAADPARARRQLAAHTWCDLLVALIRSVEVMAAAEETFGDSAADAVVRAILASSRQKDRDQITEQILRIVVSRVFAAIRVATIAHVPVLQLLTDPGSLPALRALAVFICPAPERHPEVRRYALAPLAANGPGAVTAQTRHWLSEVWPDWPAPGPS</sequence>
<name>A0A561WB39_ACTTI</name>
<dbReference type="Proteomes" id="UP000320239">
    <property type="component" value="Unassembled WGS sequence"/>
</dbReference>
<evidence type="ECO:0000313" key="2">
    <source>
        <dbReference type="Proteomes" id="UP000320239"/>
    </source>
</evidence>
<keyword evidence="2" id="KW-1185">Reference proteome</keyword>
<organism evidence="1 2">
    <name type="scientific">Actinoplanes teichomyceticus</name>
    <dbReference type="NCBI Taxonomy" id="1867"/>
    <lineage>
        <taxon>Bacteria</taxon>
        <taxon>Bacillati</taxon>
        <taxon>Actinomycetota</taxon>
        <taxon>Actinomycetes</taxon>
        <taxon>Micromonosporales</taxon>
        <taxon>Micromonosporaceae</taxon>
        <taxon>Actinoplanes</taxon>
    </lineage>
</organism>
<accession>A0A561WB39</accession>
<dbReference type="AlphaFoldDB" id="A0A561WB39"/>
<protein>
    <submittedName>
        <fullName evidence="1">Uncharacterized protein</fullName>
    </submittedName>
</protein>
<comment type="caution">
    <text evidence="1">The sequence shown here is derived from an EMBL/GenBank/DDBJ whole genome shotgun (WGS) entry which is preliminary data.</text>
</comment>
<evidence type="ECO:0000313" key="1">
    <source>
        <dbReference type="EMBL" id="TWG21071.1"/>
    </source>
</evidence>
<gene>
    <name evidence="1" type="ORF">FHX34_103601</name>
</gene>
<reference evidence="1 2" key="1">
    <citation type="submission" date="2019-06" db="EMBL/GenBank/DDBJ databases">
        <title>Sequencing the genomes of 1000 actinobacteria strains.</title>
        <authorList>
            <person name="Klenk H.-P."/>
        </authorList>
    </citation>
    <scope>NUCLEOTIDE SEQUENCE [LARGE SCALE GENOMIC DNA]</scope>
    <source>
        <strain evidence="1 2">DSM 43866</strain>
    </source>
</reference>